<organism evidence="2 3">
    <name type="scientific">Vibrio cidicii</name>
    <dbReference type="NCBI Taxonomy" id="1763883"/>
    <lineage>
        <taxon>Bacteria</taxon>
        <taxon>Pseudomonadati</taxon>
        <taxon>Pseudomonadota</taxon>
        <taxon>Gammaproteobacteria</taxon>
        <taxon>Vibrionales</taxon>
        <taxon>Vibrionaceae</taxon>
        <taxon>Vibrio</taxon>
    </lineage>
</organism>
<dbReference type="EMBL" id="LOMK01000001">
    <property type="protein sequence ID" value="KYN24536.1"/>
    <property type="molecule type" value="Genomic_DNA"/>
</dbReference>
<comment type="caution">
    <text evidence="2">The sequence shown here is derived from an EMBL/GenBank/DDBJ whole genome shotgun (WGS) entry which is preliminary data.</text>
</comment>
<gene>
    <name evidence="2" type="ORF">AUQ44_01000</name>
</gene>
<dbReference type="Proteomes" id="UP000075349">
    <property type="component" value="Unassembled WGS sequence"/>
</dbReference>
<reference evidence="3" key="1">
    <citation type="submission" date="2015-12" db="EMBL/GenBank/DDBJ databases">
        <authorList>
            <person name="Tarr C.L."/>
            <person name="Gladney L.M."/>
        </authorList>
    </citation>
    <scope>NUCLEOTIDE SEQUENCE [LARGE SCALE GENOMIC DNA]</scope>
    <source>
        <strain evidence="3">2756-81</strain>
    </source>
</reference>
<dbReference type="AlphaFoldDB" id="A0A151JFU5"/>
<proteinExistence type="predicted"/>
<evidence type="ECO:0000313" key="3">
    <source>
        <dbReference type="Proteomes" id="UP000075349"/>
    </source>
</evidence>
<sequence>MNLTGNLKLSRCPHCSVASPLLNIKEYFQTRDEANLNLRIWGIYICTSCGGVITAWAHNSGQTVQEFFPEIQLISEDIPEIPRTYLQQAYSSFHAPAGAVMLAASAVDSMLKHKGLTDGSLYSRIKKACELHIITDDMAQWAHEVRLDANDQRHADQNASLPSQSDAKRVFDFALSLNNCS</sequence>
<evidence type="ECO:0000313" key="2">
    <source>
        <dbReference type="EMBL" id="KYN24536.1"/>
    </source>
</evidence>
<feature type="domain" description="DUF4145" evidence="1">
    <location>
        <begin position="94"/>
        <end position="173"/>
    </location>
</feature>
<dbReference type="InterPro" id="IPR025285">
    <property type="entry name" value="DUF4145"/>
</dbReference>
<accession>A0A151JFU5</accession>
<protein>
    <recommendedName>
        <fullName evidence="1">DUF4145 domain-containing protein</fullName>
    </recommendedName>
</protein>
<name>A0A151JFU5_9VIBR</name>
<evidence type="ECO:0000259" key="1">
    <source>
        <dbReference type="Pfam" id="PF13643"/>
    </source>
</evidence>
<dbReference type="Pfam" id="PF13643">
    <property type="entry name" value="DUF4145"/>
    <property type="match status" value="1"/>
</dbReference>